<dbReference type="GO" id="GO:0005085">
    <property type="term" value="F:guanyl-nucleotide exchange factor activity"/>
    <property type="evidence" value="ECO:0007669"/>
    <property type="project" value="UniProtKB-KW"/>
</dbReference>
<dbReference type="OrthoDB" id="2272012at2759"/>
<dbReference type="EMBL" id="PJQM01003553">
    <property type="protein sequence ID" value="RCH88272.1"/>
    <property type="molecule type" value="Genomic_DNA"/>
</dbReference>
<dbReference type="AlphaFoldDB" id="A0A367JE87"/>
<dbReference type="InterPro" id="IPR001180">
    <property type="entry name" value="CNH_dom"/>
</dbReference>
<gene>
    <name evidence="5" type="primary">ROM2_7</name>
    <name evidence="5" type="ORF">CU098_004389</name>
</gene>
<dbReference type="Gene3D" id="1.20.900.10">
    <property type="entry name" value="Dbl homology (DH) domain"/>
    <property type="match status" value="1"/>
</dbReference>
<dbReference type="InterPro" id="IPR001849">
    <property type="entry name" value="PH_domain"/>
</dbReference>
<dbReference type="Gene3D" id="2.30.29.30">
    <property type="entry name" value="Pleckstrin-homology domain (PH domain)/Phosphotyrosine-binding domain (PTB)"/>
    <property type="match status" value="1"/>
</dbReference>
<protein>
    <submittedName>
        <fullName evidence="5">RHO1 GDP-GTP exchange protein 2</fullName>
    </submittedName>
</protein>
<keyword evidence="1" id="KW-0597">Phosphoprotein</keyword>
<comment type="caution">
    <text evidence="5">The sequence shown here is derived from an EMBL/GenBank/DDBJ whole genome shotgun (WGS) entry which is preliminary data.</text>
</comment>
<dbReference type="CDD" id="cd00160">
    <property type="entry name" value="RhoGEF"/>
    <property type="match status" value="1"/>
</dbReference>
<evidence type="ECO:0000256" key="1">
    <source>
        <dbReference type="ARBA" id="ARBA00022553"/>
    </source>
</evidence>
<dbReference type="SMART" id="SM00325">
    <property type="entry name" value="RhoGEF"/>
    <property type="match status" value="1"/>
</dbReference>
<keyword evidence="6" id="KW-1185">Reference proteome</keyword>
<reference evidence="5 6" key="1">
    <citation type="journal article" date="2018" name="G3 (Bethesda)">
        <title>Phylogenetic and Phylogenomic Definition of Rhizopus Species.</title>
        <authorList>
            <person name="Gryganskyi A.P."/>
            <person name="Golan J."/>
            <person name="Dolatabadi S."/>
            <person name="Mondo S."/>
            <person name="Robb S."/>
            <person name="Idnurm A."/>
            <person name="Muszewska A."/>
            <person name="Steczkiewicz K."/>
            <person name="Masonjones S."/>
            <person name="Liao H.L."/>
            <person name="Gajdeczka M.T."/>
            <person name="Anike F."/>
            <person name="Vuek A."/>
            <person name="Anishchenko I.M."/>
            <person name="Voigt K."/>
            <person name="de Hoog G.S."/>
            <person name="Smith M.E."/>
            <person name="Heitman J."/>
            <person name="Vilgalys R."/>
            <person name="Stajich J.E."/>
        </authorList>
    </citation>
    <scope>NUCLEOTIDE SEQUENCE [LARGE SCALE GENOMIC DNA]</scope>
    <source>
        <strain evidence="5 6">LSU 92-RS-03</strain>
    </source>
</reference>
<dbReference type="InterPro" id="IPR052233">
    <property type="entry name" value="Rho-type_GEFs"/>
</dbReference>
<evidence type="ECO:0000313" key="5">
    <source>
        <dbReference type="EMBL" id="RCH88272.1"/>
    </source>
</evidence>
<accession>A0A367JE87</accession>
<feature type="non-terminal residue" evidence="5">
    <location>
        <position position="642"/>
    </location>
</feature>
<feature type="non-terminal residue" evidence="5">
    <location>
        <position position="1"/>
    </location>
</feature>
<dbReference type="SUPFAM" id="SSF48065">
    <property type="entry name" value="DBL homology domain (DH-domain)"/>
    <property type="match status" value="1"/>
</dbReference>
<dbReference type="InterPro" id="IPR035899">
    <property type="entry name" value="DBL_dom_sf"/>
</dbReference>
<dbReference type="Pfam" id="PF00621">
    <property type="entry name" value="RhoGEF"/>
    <property type="match status" value="1"/>
</dbReference>
<evidence type="ECO:0000313" key="6">
    <source>
        <dbReference type="Proteomes" id="UP000253551"/>
    </source>
</evidence>
<dbReference type="SUPFAM" id="SSF50729">
    <property type="entry name" value="PH domain-like"/>
    <property type="match status" value="1"/>
</dbReference>
<evidence type="ECO:0000256" key="3">
    <source>
        <dbReference type="SAM" id="MobiDB-lite"/>
    </source>
</evidence>
<dbReference type="STRING" id="4846.A0A367JE87"/>
<evidence type="ECO:0000256" key="2">
    <source>
        <dbReference type="ARBA" id="ARBA00022658"/>
    </source>
</evidence>
<feature type="compositionally biased region" description="Low complexity" evidence="3">
    <location>
        <begin position="460"/>
        <end position="476"/>
    </location>
</feature>
<dbReference type="Pfam" id="PF00780">
    <property type="entry name" value="CNH"/>
    <property type="match status" value="1"/>
</dbReference>
<evidence type="ECO:0000259" key="4">
    <source>
        <dbReference type="PROSITE" id="PS50010"/>
    </source>
</evidence>
<name>A0A367JE87_RHIST</name>
<dbReference type="InterPro" id="IPR041675">
    <property type="entry name" value="PH_5"/>
</dbReference>
<sequence length="642" mass="74178">PPSSIICTEPIDPSQIIDDEEEQPTYLNTNFSEEMLIDDVDVDDHYREWRKDREEALSIGCALGYQQFFHCVNSEHSLMDSKEKLYMFRYKKEHDVPTEKELPNGVYTPVTDCYSPTCKDDYPCYSHYCPKRKSLEGSQSQSSLQEKDEDSLWIHSVPSSVLEATLPDEVKRQECIYELIYTERDFVKDLKYMDEYWIQPLLTQDIIPEENRTRFLELVFSNIADIKLINSNLSEALDQRQAETYIVPNLGDIMLQHVCYFEPFVRYGANQLIGKFYFELEKKRNPKFAKFVEETERKPQSRRLELNGYLTKPTTRLGRYNLLLREILKKTPDDNPDKELIPQVMENITNFLVQVNSDTGDTENKFNLEQIHARLSFKSPAESADLQLQDPKRQLLLQGRMKRKGNTSSEAADIQVFLFDNYLVITKIKVIDHLEYYRAVRKPILLELLSVQASSSSNRQKRASSLLPYSKSTSSSHNPVPKPSTSENFQSKTNHMSITFIHHGGRGSPPITLYATSGSNQQLWIKTIKNRQETLAQEQRVFSIIPLIKSHFTTSNRVNNTHTLDAQQKRILIGTDQGVYVTHKDEETKKLSVTRVIHLDKVSQIEVMPDSQILVLADKTLWSFPLGVLSPNPSSQQKRGRS</sequence>
<dbReference type="InterPro" id="IPR000219">
    <property type="entry name" value="DH_dom"/>
</dbReference>
<organism evidence="5 6">
    <name type="scientific">Rhizopus stolonifer</name>
    <name type="common">Rhizopus nigricans</name>
    <dbReference type="NCBI Taxonomy" id="4846"/>
    <lineage>
        <taxon>Eukaryota</taxon>
        <taxon>Fungi</taxon>
        <taxon>Fungi incertae sedis</taxon>
        <taxon>Mucoromycota</taxon>
        <taxon>Mucoromycotina</taxon>
        <taxon>Mucoromycetes</taxon>
        <taxon>Mucorales</taxon>
        <taxon>Mucorineae</taxon>
        <taxon>Rhizopodaceae</taxon>
        <taxon>Rhizopus</taxon>
    </lineage>
</organism>
<feature type="domain" description="DH" evidence="4">
    <location>
        <begin position="171"/>
        <end position="358"/>
    </location>
</feature>
<dbReference type="Pfam" id="PF15405">
    <property type="entry name" value="PH_5"/>
    <property type="match status" value="1"/>
</dbReference>
<dbReference type="Proteomes" id="UP000253551">
    <property type="component" value="Unassembled WGS sequence"/>
</dbReference>
<dbReference type="PROSITE" id="PS50010">
    <property type="entry name" value="DH_2"/>
    <property type="match status" value="1"/>
</dbReference>
<dbReference type="InterPro" id="IPR011993">
    <property type="entry name" value="PH-like_dom_sf"/>
</dbReference>
<dbReference type="PANTHER" id="PTHR46572">
    <property type="entry name" value="RHO1 GDP-GTP EXCHANGE PROTEIN 1-RELATED"/>
    <property type="match status" value="1"/>
</dbReference>
<dbReference type="PANTHER" id="PTHR46572:SF2">
    <property type="entry name" value="RHO1 GDP-GTP EXCHANGE PROTEIN 1-RELATED"/>
    <property type="match status" value="1"/>
</dbReference>
<feature type="region of interest" description="Disordered" evidence="3">
    <location>
        <begin position="460"/>
        <end position="490"/>
    </location>
</feature>
<keyword evidence="2" id="KW-0344">Guanine-nucleotide releasing factor</keyword>
<dbReference type="SMART" id="SM00233">
    <property type="entry name" value="PH"/>
    <property type="match status" value="1"/>
</dbReference>
<proteinExistence type="predicted"/>